<dbReference type="InterPro" id="IPR036812">
    <property type="entry name" value="NAD(P)_OxRdtase_dom_sf"/>
</dbReference>
<gene>
    <name evidence="3" type="ORF">JJB09_04170</name>
</gene>
<dbReference type="CDD" id="cd19094">
    <property type="entry name" value="AKR_Tas-like"/>
    <property type="match status" value="1"/>
</dbReference>
<evidence type="ECO:0000256" key="1">
    <source>
        <dbReference type="ARBA" id="ARBA00023002"/>
    </source>
</evidence>
<dbReference type="GO" id="GO:0016491">
    <property type="term" value="F:oxidoreductase activity"/>
    <property type="evidence" value="ECO:0007669"/>
    <property type="project" value="UniProtKB-KW"/>
</dbReference>
<dbReference type="EMBL" id="JAEQNC010000002">
    <property type="protein sequence ID" value="MBL0371216.1"/>
    <property type="molecule type" value="Genomic_DNA"/>
</dbReference>
<evidence type="ECO:0000259" key="2">
    <source>
        <dbReference type="Pfam" id="PF00248"/>
    </source>
</evidence>
<keyword evidence="1" id="KW-0560">Oxidoreductase</keyword>
<dbReference type="AlphaFoldDB" id="A0A936YMZ0"/>
<sequence>MKFKPLGRTGISVSEICLGTMTWGSQNSEAEAFEQMDYATQNGVNFLDTAELYPTTPVSAESQGLTEVYIGNWMKARANRDRVILATKISGPGRDYIRGGVRMDGAEVRKALDLSLSRLKTDYIDLYQLHWPNRGHYHFRQNWTYHPEKQPARTEVIDNLHDILSALGDAVKSGKVRAVGLSNETAWGAMQFLNLAEKHGLPRMASVQNEYNLLYHPHDLDFAELSHHEDIGLLSYSPLAAGILSGKYLGGARPAGSRATINPDLAGRLNPHQEPAVAAYAEIARRHDIDLAAMSLAWCLTRPFMTSVIIGATSMQQLKTNISSKDLALSDEVIRDIRKVIRQYPMPI</sequence>
<name>A0A936YMZ0_9HYPH</name>
<dbReference type="InterPro" id="IPR023210">
    <property type="entry name" value="NADP_OxRdtase_dom"/>
</dbReference>
<dbReference type="PANTHER" id="PTHR43364:SF4">
    <property type="entry name" value="NAD(P)-LINKED OXIDOREDUCTASE SUPERFAMILY PROTEIN"/>
    <property type="match status" value="1"/>
</dbReference>
<dbReference type="Proteomes" id="UP000633219">
    <property type="component" value="Unassembled WGS sequence"/>
</dbReference>
<dbReference type="PANTHER" id="PTHR43364">
    <property type="entry name" value="NADH-SPECIFIC METHYLGLYOXAL REDUCTASE-RELATED"/>
    <property type="match status" value="1"/>
</dbReference>
<feature type="domain" description="NADP-dependent oxidoreductase" evidence="2">
    <location>
        <begin position="15"/>
        <end position="341"/>
    </location>
</feature>
<dbReference type="SUPFAM" id="SSF51430">
    <property type="entry name" value="NAD(P)-linked oxidoreductase"/>
    <property type="match status" value="1"/>
</dbReference>
<protein>
    <submittedName>
        <fullName evidence="3">Aldo/keto reductase</fullName>
    </submittedName>
</protein>
<dbReference type="Pfam" id="PF00248">
    <property type="entry name" value="Aldo_ket_red"/>
    <property type="match status" value="1"/>
</dbReference>
<evidence type="ECO:0000313" key="4">
    <source>
        <dbReference type="Proteomes" id="UP000633219"/>
    </source>
</evidence>
<comment type="caution">
    <text evidence="3">The sequence shown here is derived from an EMBL/GenBank/DDBJ whole genome shotgun (WGS) entry which is preliminary data.</text>
</comment>
<evidence type="ECO:0000313" key="3">
    <source>
        <dbReference type="EMBL" id="MBL0371216.1"/>
    </source>
</evidence>
<proteinExistence type="predicted"/>
<dbReference type="InterPro" id="IPR050523">
    <property type="entry name" value="AKR_Detox_Biosynth"/>
</dbReference>
<accession>A0A936YMZ0</accession>
<dbReference type="RefSeq" id="WP_201653544.1">
    <property type="nucleotide sequence ID" value="NZ_JAEQNC010000002.1"/>
</dbReference>
<reference evidence="3" key="1">
    <citation type="submission" date="2021-01" db="EMBL/GenBank/DDBJ databases">
        <title>Rhizobium sp. strain KVB221 16S ribosomal RNA gene Genome sequencing and assembly.</title>
        <authorList>
            <person name="Kang M."/>
        </authorList>
    </citation>
    <scope>NUCLEOTIDE SEQUENCE</scope>
    <source>
        <strain evidence="3">KVB221</strain>
    </source>
</reference>
<keyword evidence="4" id="KW-1185">Reference proteome</keyword>
<dbReference type="Gene3D" id="3.20.20.100">
    <property type="entry name" value="NADP-dependent oxidoreductase domain"/>
    <property type="match status" value="1"/>
</dbReference>
<organism evidence="3 4">
    <name type="scientific">Rhizobium setariae</name>
    <dbReference type="NCBI Taxonomy" id="2801340"/>
    <lineage>
        <taxon>Bacteria</taxon>
        <taxon>Pseudomonadati</taxon>
        <taxon>Pseudomonadota</taxon>
        <taxon>Alphaproteobacteria</taxon>
        <taxon>Hyphomicrobiales</taxon>
        <taxon>Rhizobiaceae</taxon>
        <taxon>Rhizobium/Agrobacterium group</taxon>
        <taxon>Rhizobium</taxon>
    </lineage>
</organism>